<keyword evidence="3" id="KW-0349">Heme</keyword>
<evidence type="ECO:0008006" key="12">
    <source>
        <dbReference type="Google" id="ProtNLM"/>
    </source>
</evidence>
<evidence type="ECO:0000256" key="7">
    <source>
        <dbReference type="ARBA" id="ARBA00023002"/>
    </source>
</evidence>
<dbReference type="GO" id="GO:0005506">
    <property type="term" value="F:iron ion binding"/>
    <property type="evidence" value="ECO:0007669"/>
    <property type="project" value="InterPro"/>
</dbReference>
<comment type="caution">
    <text evidence="10">The sequence shown here is derived from an EMBL/GenBank/DDBJ whole genome shotgun (WGS) entry which is preliminary data.</text>
</comment>
<dbReference type="InterPro" id="IPR036396">
    <property type="entry name" value="Cyt_P450_sf"/>
</dbReference>
<dbReference type="GO" id="GO:0016705">
    <property type="term" value="F:oxidoreductase activity, acting on paired donors, with incorporation or reduction of molecular oxygen"/>
    <property type="evidence" value="ECO:0007669"/>
    <property type="project" value="InterPro"/>
</dbReference>
<evidence type="ECO:0000256" key="1">
    <source>
        <dbReference type="ARBA" id="ARBA00001971"/>
    </source>
</evidence>
<evidence type="ECO:0000256" key="6">
    <source>
        <dbReference type="ARBA" id="ARBA00022989"/>
    </source>
</evidence>
<dbReference type="GO" id="GO:0004497">
    <property type="term" value="F:monooxygenase activity"/>
    <property type="evidence" value="ECO:0007669"/>
    <property type="project" value="InterPro"/>
</dbReference>
<keyword evidence="11" id="KW-1185">Reference proteome</keyword>
<keyword evidence="7" id="KW-0560">Oxidoreductase</keyword>
<keyword evidence="5" id="KW-0479">Metal-binding</keyword>
<evidence type="ECO:0000256" key="8">
    <source>
        <dbReference type="ARBA" id="ARBA00023004"/>
    </source>
</evidence>
<name>A0AAV7DXP1_ARIFI</name>
<dbReference type="Pfam" id="PF00067">
    <property type="entry name" value="p450"/>
    <property type="match status" value="1"/>
</dbReference>
<dbReference type="AlphaFoldDB" id="A0AAV7DXP1"/>
<proteinExistence type="predicted"/>
<sequence length="148" mass="16551">MEQSSLLSGSFVLSDSLPFLKWLDLQGLESSMRKTADELDMLVDRWVQEHRGRRASGEAPSTSPDFMDIMLSILENAQLTTYDPDTIIKATCLILIQAGTDTTAVALTWALSLLLNNRDWLKKLIKLVYNMGTLEIAHAVVPLNLPLY</sequence>
<dbReference type="InterPro" id="IPR050651">
    <property type="entry name" value="Plant_Cytochrome_P450_Monoox"/>
</dbReference>
<evidence type="ECO:0000313" key="10">
    <source>
        <dbReference type="EMBL" id="KAG9440800.1"/>
    </source>
</evidence>
<dbReference type="GO" id="GO:0016020">
    <property type="term" value="C:membrane"/>
    <property type="evidence" value="ECO:0007669"/>
    <property type="project" value="UniProtKB-SubCell"/>
</dbReference>
<dbReference type="PANTHER" id="PTHR47947">
    <property type="entry name" value="CYTOCHROME P450 82C3-RELATED"/>
    <property type="match status" value="1"/>
</dbReference>
<keyword evidence="4" id="KW-0812">Transmembrane</keyword>
<evidence type="ECO:0000256" key="2">
    <source>
        <dbReference type="ARBA" id="ARBA00004370"/>
    </source>
</evidence>
<gene>
    <name evidence="10" type="ORF">H6P81_020965</name>
</gene>
<evidence type="ECO:0000256" key="9">
    <source>
        <dbReference type="ARBA" id="ARBA00023136"/>
    </source>
</evidence>
<comment type="subcellular location">
    <subcellularLocation>
        <location evidence="2">Membrane</location>
    </subcellularLocation>
</comment>
<accession>A0AAV7DXP1</accession>
<dbReference type="PANTHER" id="PTHR47947:SF26">
    <property type="entry name" value="CYTOCHROME P450"/>
    <property type="match status" value="1"/>
</dbReference>
<evidence type="ECO:0000256" key="4">
    <source>
        <dbReference type="ARBA" id="ARBA00022692"/>
    </source>
</evidence>
<keyword evidence="6" id="KW-1133">Transmembrane helix</keyword>
<protein>
    <recommendedName>
        <fullName evidence="12">Cytochrome P450</fullName>
    </recommendedName>
</protein>
<comment type="cofactor">
    <cofactor evidence="1">
        <name>heme</name>
        <dbReference type="ChEBI" id="CHEBI:30413"/>
    </cofactor>
</comment>
<evidence type="ECO:0000313" key="11">
    <source>
        <dbReference type="Proteomes" id="UP000825729"/>
    </source>
</evidence>
<evidence type="ECO:0000256" key="3">
    <source>
        <dbReference type="ARBA" id="ARBA00022617"/>
    </source>
</evidence>
<dbReference type="Gene3D" id="1.10.630.10">
    <property type="entry name" value="Cytochrome P450"/>
    <property type="match status" value="1"/>
</dbReference>
<keyword evidence="8" id="KW-0408">Iron</keyword>
<organism evidence="10 11">
    <name type="scientific">Aristolochia fimbriata</name>
    <name type="common">White veined hardy Dutchman's pipe vine</name>
    <dbReference type="NCBI Taxonomy" id="158543"/>
    <lineage>
        <taxon>Eukaryota</taxon>
        <taxon>Viridiplantae</taxon>
        <taxon>Streptophyta</taxon>
        <taxon>Embryophyta</taxon>
        <taxon>Tracheophyta</taxon>
        <taxon>Spermatophyta</taxon>
        <taxon>Magnoliopsida</taxon>
        <taxon>Magnoliidae</taxon>
        <taxon>Piperales</taxon>
        <taxon>Aristolochiaceae</taxon>
        <taxon>Aristolochia</taxon>
    </lineage>
</organism>
<dbReference type="SUPFAM" id="SSF48264">
    <property type="entry name" value="Cytochrome P450"/>
    <property type="match status" value="1"/>
</dbReference>
<dbReference type="InterPro" id="IPR001128">
    <property type="entry name" value="Cyt_P450"/>
</dbReference>
<keyword evidence="9" id="KW-0472">Membrane</keyword>
<reference evidence="10 11" key="1">
    <citation type="submission" date="2021-07" db="EMBL/GenBank/DDBJ databases">
        <title>The Aristolochia fimbriata genome: insights into angiosperm evolution, floral development and chemical biosynthesis.</title>
        <authorList>
            <person name="Jiao Y."/>
        </authorList>
    </citation>
    <scope>NUCLEOTIDE SEQUENCE [LARGE SCALE GENOMIC DNA]</scope>
    <source>
        <strain evidence="10">IBCAS-2021</strain>
        <tissue evidence="10">Leaf</tissue>
    </source>
</reference>
<dbReference type="GO" id="GO:0020037">
    <property type="term" value="F:heme binding"/>
    <property type="evidence" value="ECO:0007669"/>
    <property type="project" value="InterPro"/>
</dbReference>
<dbReference type="Proteomes" id="UP000825729">
    <property type="component" value="Unassembled WGS sequence"/>
</dbReference>
<evidence type="ECO:0000256" key="5">
    <source>
        <dbReference type="ARBA" id="ARBA00022723"/>
    </source>
</evidence>
<dbReference type="EMBL" id="JAINDJ010000008">
    <property type="protein sequence ID" value="KAG9440800.1"/>
    <property type="molecule type" value="Genomic_DNA"/>
</dbReference>